<comment type="subunit">
    <text evidence="3">Homodimer.</text>
</comment>
<dbReference type="PANTHER" id="PTHR10755:SF0">
    <property type="entry name" value="OXYGEN-DEPENDENT COPROPORPHYRINOGEN-III OXIDASE, MITOCHONDRIAL"/>
    <property type="match status" value="1"/>
</dbReference>
<dbReference type="PANTHER" id="PTHR10755">
    <property type="entry name" value="COPROPORPHYRINOGEN III OXIDASE, MITOCHONDRIAL"/>
    <property type="match status" value="1"/>
</dbReference>
<keyword evidence="6" id="KW-0627">Porphyrin biosynthesis</keyword>
<dbReference type="UniPathway" id="UPA00251">
    <property type="reaction ID" value="UER00322"/>
</dbReference>
<evidence type="ECO:0000256" key="5">
    <source>
        <dbReference type="ARBA" id="ARBA00023002"/>
    </source>
</evidence>
<dbReference type="Gene3D" id="3.40.1500.10">
    <property type="entry name" value="Coproporphyrinogen III oxidase, aerobic"/>
    <property type="match status" value="1"/>
</dbReference>
<dbReference type="AlphaFoldDB" id="A0A067PMP4"/>
<dbReference type="PROSITE" id="PS01021">
    <property type="entry name" value="COPROGEN_OXIDASE"/>
    <property type="match status" value="1"/>
</dbReference>
<evidence type="ECO:0000313" key="7">
    <source>
        <dbReference type="EMBL" id="KDQ51596.1"/>
    </source>
</evidence>
<accession>A0A067PMP4</accession>
<evidence type="ECO:0000256" key="1">
    <source>
        <dbReference type="ARBA" id="ARBA00005168"/>
    </source>
</evidence>
<dbReference type="STRING" id="933084.A0A067PMP4"/>
<dbReference type="HOGENOM" id="CLU_026169_0_1_1"/>
<dbReference type="GO" id="GO:0005737">
    <property type="term" value="C:cytoplasm"/>
    <property type="evidence" value="ECO:0007669"/>
    <property type="project" value="TreeGrafter"/>
</dbReference>
<dbReference type="PRINTS" id="PR00073">
    <property type="entry name" value="COPRGNOXDASE"/>
</dbReference>
<proteinExistence type="inferred from homology"/>
<gene>
    <name evidence="7" type="ORF">JAAARDRAFT_41063</name>
</gene>
<evidence type="ECO:0000313" key="8">
    <source>
        <dbReference type="Proteomes" id="UP000027265"/>
    </source>
</evidence>
<dbReference type="InParanoid" id="A0A067PMP4"/>
<sequence length="357" mass="40318">MSSSSSEKPMRQQVEEYIVSLQESIVSGFEKIDPNAPKFKRDSWIRAQGGRGQSCVFAMPDPSSPAGKANTHTSVLEKGGVNISIVHGLLPPAAIKQMRADHSSIPFDPEKETSLPFFAAGLSLVIHPRNPNAPTVHANYRYFEITEPLKEGDTGQGKVMAWWFGGGCDLTPSYFFEEDAKHFHSVLKAGCDQHGADLYPAFKKWCDEYFYLPHRQEARGIGGIFFDDLSDEPHKHLPSGSSAPRPKTPSELFAFIKTMGDSFGPSYFPILTKRMSLPYDDHMRRWQLVRRGRYVEFNLVYDRGTKFGLMTPGARIESILMSLPEVARWEYMTEMGSEEGTEEWKLIQVLKTPREWA</sequence>
<dbReference type="SUPFAM" id="SSF102886">
    <property type="entry name" value="Coproporphyrinogen III oxidase"/>
    <property type="match status" value="1"/>
</dbReference>
<name>A0A067PMP4_9AGAM</name>
<dbReference type="GO" id="GO:0006782">
    <property type="term" value="P:protoporphyrinogen IX biosynthetic process"/>
    <property type="evidence" value="ECO:0007669"/>
    <property type="project" value="UniProtKB-UniPathway"/>
</dbReference>
<dbReference type="Pfam" id="PF01218">
    <property type="entry name" value="Coprogen_oxidas"/>
    <property type="match status" value="1"/>
</dbReference>
<dbReference type="InterPro" id="IPR001260">
    <property type="entry name" value="Coprogen_oxidase_aer"/>
</dbReference>
<dbReference type="FunCoup" id="A0A067PMP4">
    <property type="interactions" value="329"/>
</dbReference>
<organism evidence="7 8">
    <name type="scientific">Jaapia argillacea MUCL 33604</name>
    <dbReference type="NCBI Taxonomy" id="933084"/>
    <lineage>
        <taxon>Eukaryota</taxon>
        <taxon>Fungi</taxon>
        <taxon>Dikarya</taxon>
        <taxon>Basidiomycota</taxon>
        <taxon>Agaricomycotina</taxon>
        <taxon>Agaricomycetes</taxon>
        <taxon>Agaricomycetidae</taxon>
        <taxon>Jaapiales</taxon>
        <taxon>Jaapiaceae</taxon>
        <taxon>Jaapia</taxon>
    </lineage>
</organism>
<evidence type="ECO:0000256" key="2">
    <source>
        <dbReference type="ARBA" id="ARBA00010644"/>
    </source>
</evidence>
<dbReference type="GO" id="GO:0004109">
    <property type="term" value="F:coproporphyrinogen oxidase activity"/>
    <property type="evidence" value="ECO:0007669"/>
    <property type="project" value="UniProtKB-EC"/>
</dbReference>
<dbReference type="EC" id="1.3.3.3" evidence="4"/>
<dbReference type="Proteomes" id="UP000027265">
    <property type="component" value="Unassembled WGS sequence"/>
</dbReference>
<comment type="pathway">
    <text evidence="1">Porphyrin-containing compound metabolism; protoporphyrin-IX biosynthesis; protoporphyrinogen-IX from coproporphyrinogen-III (O2 route): step 1/1.</text>
</comment>
<protein>
    <recommendedName>
        <fullName evidence="4">coproporphyrinogen oxidase</fullName>
        <ecNumber evidence="4">1.3.3.3</ecNumber>
    </recommendedName>
</protein>
<evidence type="ECO:0000256" key="6">
    <source>
        <dbReference type="ARBA" id="ARBA00023244"/>
    </source>
</evidence>
<evidence type="ECO:0000256" key="4">
    <source>
        <dbReference type="ARBA" id="ARBA00012869"/>
    </source>
</evidence>
<reference evidence="8" key="1">
    <citation type="journal article" date="2014" name="Proc. Natl. Acad. Sci. U.S.A.">
        <title>Extensive sampling of basidiomycete genomes demonstrates inadequacy of the white-rot/brown-rot paradigm for wood decay fungi.</title>
        <authorList>
            <person name="Riley R."/>
            <person name="Salamov A.A."/>
            <person name="Brown D.W."/>
            <person name="Nagy L.G."/>
            <person name="Floudas D."/>
            <person name="Held B.W."/>
            <person name="Levasseur A."/>
            <person name="Lombard V."/>
            <person name="Morin E."/>
            <person name="Otillar R."/>
            <person name="Lindquist E.A."/>
            <person name="Sun H."/>
            <person name="LaButti K.M."/>
            <person name="Schmutz J."/>
            <person name="Jabbour D."/>
            <person name="Luo H."/>
            <person name="Baker S.E."/>
            <person name="Pisabarro A.G."/>
            <person name="Walton J.D."/>
            <person name="Blanchette R.A."/>
            <person name="Henrissat B."/>
            <person name="Martin F."/>
            <person name="Cullen D."/>
            <person name="Hibbett D.S."/>
            <person name="Grigoriev I.V."/>
        </authorList>
    </citation>
    <scope>NUCLEOTIDE SEQUENCE [LARGE SCALE GENOMIC DNA]</scope>
    <source>
        <strain evidence="8">MUCL 33604</strain>
    </source>
</reference>
<dbReference type="EMBL" id="KL197747">
    <property type="protein sequence ID" value="KDQ51596.1"/>
    <property type="molecule type" value="Genomic_DNA"/>
</dbReference>
<dbReference type="InterPro" id="IPR018375">
    <property type="entry name" value="Coprogen_oxidase_CS"/>
</dbReference>
<dbReference type="PIRSF" id="PIRSF000166">
    <property type="entry name" value="Coproporphyri_ox"/>
    <property type="match status" value="1"/>
</dbReference>
<keyword evidence="5" id="KW-0560">Oxidoreductase</keyword>
<comment type="similarity">
    <text evidence="2">Belongs to the aerobic coproporphyrinogen-III oxidase family.</text>
</comment>
<dbReference type="InterPro" id="IPR036406">
    <property type="entry name" value="Coprogen_oxidase_aer_sf"/>
</dbReference>
<dbReference type="OrthoDB" id="15318at2759"/>
<evidence type="ECO:0000256" key="3">
    <source>
        <dbReference type="ARBA" id="ARBA00011738"/>
    </source>
</evidence>
<keyword evidence="8" id="KW-1185">Reference proteome</keyword>
<dbReference type="NCBIfam" id="NF003727">
    <property type="entry name" value="PRK05330.1"/>
    <property type="match status" value="1"/>
</dbReference>